<dbReference type="VEuPathDB" id="FungiDB:MUCCIDRAFT_155298"/>
<keyword evidence="2" id="KW-1185">Reference proteome</keyword>
<name>A0A168NJ97_MUCCL</name>
<sequence length="54" mass="5956">MISENTTIAVLEEEQQPEIKEAATTVERSSTANMKSVMKKMIKMGGYHGSKIVV</sequence>
<dbReference type="AlphaFoldDB" id="A0A168NJ97"/>
<reference evidence="1 2" key="1">
    <citation type="submission" date="2015-06" db="EMBL/GenBank/DDBJ databases">
        <title>Expansion of signal transduction pathways in fungi by whole-genome duplication.</title>
        <authorList>
            <consortium name="DOE Joint Genome Institute"/>
            <person name="Corrochano L.M."/>
            <person name="Kuo A."/>
            <person name="Marcet-Houben M."/>
            <person name="Polaino S."/>
            <person name="Salamov A."/>
            <person name="Villalobos J.M."/>
            <person name="Alvarez M.I."/>
            <person name="Avalos J."/>
            <person name="Benito E.P."/>
            <person name="Benoit I."/>
            <person name="Burger G."/>
            <person name="Camino L.P."/>
            <person name="Canovas D."/>
            <person name="Cerda-Olmedo E."/>
            <person name="Cheng J.-F."/>
            <person name="Dominguez A."/>
            <person name="Elias M."/>
            <person name="Eslava A.P."/>
            <person name="Glaser F."/>
            <person name="Grimwood J."/>
            <person name="Gutierrez G."/>
            <person name="Heitman J."/>
            <person name="Henrissat B."/>
            <person name="Iturriaga E.A."/>
            <person name="Lang B.F."/>
            <person name="Lavin J.L."/>
            <person name="Lee S."/>
            <person name="Li W."/>
            <person name="Lindquist E."/>
            <person name="Lopez-Garcia S."/>
            <person name="Luque E.M."/>
            <person name="Marcos A.T."/>
            <person name="Martin J."/>
            <person name="Mccluskey K."/>
            <person name="Medina H.R."/>
            <person name="Miralles-Duran A."/>
            <person name="Miyazaki A."/>
            <person name="Munoz-Torres E."/>
            <person name="Oguiza J.A."/>
            <person name="Ohm R."/>
            <person name="Olmedo M."/>
            <person name="Orejas M."/>
            <person name="Ortiz-Castellanos L."/>
            <person name="Pisabarro A.G."/>
            <person name="Rodriguez-Romero J."/>
            <person name="Ruiz-Herrera J."/>
            <person name="Ruiz-Vazquez R."/>
            <person name="Sanz C."/>
            <person name="Schackwitz W."/>
            <person name="Schmutz J."/>
            <person name="Shahriari M."/>
            <person name="Shelest E."/>
            <person name="Silva-Franco F."/>
            <person name="Soanes D."/>
            <person name="Syed K."/>
            <person name="Tagua V.G."/>
            <person name="Talbot N.J."/>
            <person name="Thon M."/>
            <person name="De Vries R.P."/>
            <person name="Wiebenga A."/>
            <person name="Yadav J.S."/>
            <person name="Braun E.L."/>
            <person name="Baker S."/>
            <person name="Garre V."/>
            <person name="Horwitz B."/>
            <person name="Torres-Martinez S."/>
            <person name="Idnurm A."/>
            <person name="Herrera-Estrella A."/>
            <person name="Gabaldon T."/>
            <person name="Grigoriev I.V."/>
        </authorList>
    </citation>
    <scope>NUCLEOTIDE SEQUENCE [LARGE SCALE GENOMIC DNA]</scope>
    <source>
        <strain evidence="1 2">CBS 277.49</strain>
    </source>
</reference>
<comment type="caution">
    <text evidence="1">The sequence shown here is derived from an EMBL/GenBank/DDBJ whole genome shotgun (WGS) entry which is preliminary data.</text>
</comment>
<organism evidence="1 2">
    <name type="scientific">Mucor lusitanicus CBS 277.49</name>
    <dbReference type="NCBI Taxonomy" id="747725"/>
    <lineage>
        <taxon>Eukaryota</taxon>
        <taxon>Fungi</taxon>
        <taxon>Fungi incertae sedis</taxon>
        <taxon>Mucoromycota</taxon>
        <taxon>Mucoromycotina</taxon>
        <taxon>Mucoromycetes</taxon>
        <taxon>Mucorales</taxon>
        <taxon>Mucorineae</taxon>
        <taxon>Mucoraceae</taxon>
        <taxon>Mucor</taxon>
    </lineage>
</organism>
<evidence type="ECO:0000313" key="2">
    <source>
        <dbReference type="Proteomes" id="UP000077051"/>
    </source>
</evidence>
<proteinExistence type="predicted"/>
<protein>
    <submittedName>
        <fullName evidence="1">Uncharacterized protein</fullName>
    </submittedName>
</protein>
<gene>
    <name evidence="1" type="ORF">MUCCIDRAFT_155298</name>
</gene>
<dbReference type="Proteomes" id="UP000077051">
    <property type="component" value="Unassembled WGS sequence"/>
</dbReference>
<accession>A0A168NJ97</accession>
<evidence type="ECO:0000313" key="1">
    <source>
        <dbReference type="EMBL" id="OAD06345.1"/>
    </source>
</evidence>
<dbReference type="EMBL" id="AMYB01000002">
    <property type="protein sequence ID" value="OAD06345.1"/>
    <property type="molecule type" value="Genomic_DNA"/>
</dbReference>
<dbReference type="OrthoDB" id="2218807at2759"/>